<gene>
    <name evidence="1" type="ORF">MRB53_026833</name>
</gene>
<protein>
    <submittedName>
        <fullName evidence="1">Uncharacterized protein</fullName>
    </submittedName>
</protein>
<name>A0ACC2LK77_PERAE</name>
<dbReference type="Proteomes" id="UP001234297">
    <property type="component" value="Chromosome 8"/>
</dbReference>
<sequence>MTSTNDELGMYAMQLASTSTLPLALKVAIRLDVLEIIAKAGPGAHLSSAQIASHFPTHNPDAPIILDHILGLLASYSVLTWSIIEGNDGSPQRFYGLSPVCVSWQSLGKDVCHLFRSATVLQLYCLLLYMISYEMEPDVDMLTPSILYRILSELNGRLVLHMYSYGFILWVIKFFQEVSQPYSFADCC</sequence>
<evidence type="ECO:0000313" key="1">
    <source>
        <dbReference type="EMBL" id="KAJ8633497.1"/>
    </source>
</evidence>
<dbReference type="EMBL" id="CM056816">
    <property type="protein sequence ID" value="KAJ8633497.1"/>
    <property type="molecule type" value="Genomic_DNA"/>
</dbReference>
<accession>A0ACC2LK77</accession>
<organism evidence="1 2">
    <name type="scientific">Persea americana</name>
    <name type="common">Avocado</name>
    <dbReference type="NCBI Taxonomy" id="3435"/>
    <lineage>
        <taxon>Eukaryota</taxon>
        <taxon>Viridiplantae</taxon>
        <taxon>Streptophyta</taxon>
        <taxon>Embryophyta</taxon>
        <taxon>Tracheophyta</taxon>
        <taxon>Spermatophyta</taxon>
        <taxon>Magnoliopsida</taxon>
        <taxon>Magnoliidae</taxon>
        <taxon>Laurales</taxon>
        <taxon>Lauraceae</taxon>
        <taxon>Persea</taxon>
    </lineage>
</organism>
<proteinExistence type="predicted"/>
<reference evidence="1 2" key="1">
    <citation type="journal article" date="2022" name="Hortic Res">
        <title>A haplotype resolved chromosomal level avocado genome allows analysis of novel avocado genes.</title>
        <authorList>
            <person name="Nath O."/>
            <person name="Fletcher S.J."/>
            <person name="Hayward A."/>
            <person name="Shaw L.M."/>
            <person name="Masouleh A.K."/>
            <person name="Furtado A."/>
            <person name="Henry R.J."/>
            <person name="Mitter N."/>
        </authorList>
    </citation>
    <scope>NUCLEOTIDE SEQUENCE [LARGE SCALE GENOMIC DNA]</scope>
    <source>
        <strain evidence="2">cv. Hass</strain>
    </source>
</reference>
<comment type="caution">
    <text evidence="1">The sequence shown here is derived from an EMBL/GenBank/DDBJ whole genome shotgun (WGS) entry which is preliminary data.</text>
</comment>
<keyword evidence="2" id="KW-1185">Reference proteome</keyword>
<evidence type="ECO:0000313" key="2">
    <source>
        <dbReference type="Proteomes" id="UP001234297"/>
    </source>
</evidence>